<dbReference type="Pfam" id="PF06918">
    <property type="entry name" value="DUF1280"/>
    <property type="match status" value="1"/>
</dbReference>
<dbReference type="PANTHER" id="PTHR31424:SF3">
    <property type="entry name" value="RING-TYPE DOMAIN-CONTAINING PROTEIN"/>
    <property type="match status" value="1"/>
</dbReference>
<dbReference type="PANTHER" id="PTHR31424">
    <property type="entry name" value="PROTEIN CBG23806"/>
    <property type="match status" value="1"/>
</dbReference>
<protein>
    <submittedName>
        <fullName evidence="2">Uncharacterized protein</fullName>
    </submittedName>
</protein>
<dbReference type="Proteomes" id="UP000005237">
    <property type="component" value="Unassembled WGS sequence"/>
</dbReference>
<evidence type="ECO:0000256" key="1">
    <source>
        <dbReference type="SAM" id="Coils"/>
    </source>
</evidence>
<dbReference type="EnsemblMetazoa" id="CJA21161b.1">
    <property type="protein sequence ID" value="CJA21161b.1"/>
    <property type="gene ID" value="WBGene00176733"/>
</dbReference>
<reference evidence="3" key="1">
    <citation type="submission" date="2010-08" db="EMBL/GenBank/DDBJ databases">
        <authorList>
            <consortium name="Caenorhabditis japonica Sequencing Consortium"/>
            <person name="Wilson R.K."/>
        </authorList>
    </citation>
    <scope>NUCLEOTIDE SEQUENCE [LARGE SCALE GENOMIC DNA]</scope>
    <source>
        <strain evidence="3">DF5081</strain>
    </source>
</reference>
<sequence>MVFETKRRKASRLVLSQSIGKRYRNVTAIELEKNVCTDAKKVFTKQSEFEMPHKTESMLVEAASLPRSKHLGNASASTEDLDVEMIAGPMNSPNTLFQTNYVLKSDQCYSSKTSDKSTQVDFPCENTDSVVELFSDEFYTLKEENIRIKRDIEASESMRINQRTRYLEAISARNRFRRQLSAKSKKLNTVNSKLSQVITENQMLIKMEKKQLPQSETAYSSLSNATSKKKKSKLVIQYIQDVTNEEDICAFLEDFIKFIEDEEGQTCSFRLSVWQCVVLKTRASITRYQIEQMKQVFVEFLGRDVLPPVKTTCQLSNKISGIELYQSSIVQSNGKSVTTIQCIDIRRLMEWILEELSASGQLLYDDYSGEDVVLGIGGDSGGGSTKICLLIGNLRQPNSTKHIVTIAVFDDSDTYENIEKYLQPTLDQLNNLRTIKFVENDKLVIRRIVLKVVGDFKFVSEMLAHRKQSCKFFCPLCFQDNTRGTNTIACLDVAKKSSDRTTLTYHRDAEYGNFGVKMGQGPLLKNVEVKNYLPGMLHLITGLFNKYVLQPIWQYAMSIDNDTDFVIFRDMQRTVKEAEKRVEEAKKNAEENGNLEDKEILEIELQVVLNQFRRINEIVTGCDGSVWKEVENAWESIGASRKAFFQQFTGNHVKLILSKEGVNKTRRVFQTRSSKKLETILESMDQLHKIMRLSTNKLLDDTEIEEFEEAIKKFVSCLKDSLPSDSVTLKLHTLVHHSRDVLTEQHTHGRLSEQGIEATHSLFNRLERRFVSFRCKKARYMHIVQELLYQSKNSPNFFAGFGYCLLFRE</sequence>
<feature type="coiled-coil region" evidence="1">
    <location>
        <begin position="568"/>
        <end position="595"/>
    </location>
</feature>
<organism evidence="2 3">
    <name type="scientific">Caenorhabditis japonica</name>
    <dbReference type="NCBI Taxonomy" id="281687"/>
    <lineage>
        <taxon>Eukaryota</taxon>
        <taxon>Metazoa</taxon>
        <taxon>Ecdysozoa</taxon>
        <taxon>Nematoda</taxon>
        <taxon>Chromadorea</taxon>
        <taxon>Rhabditida</taxon>
        <taxon>Rhabditina</taxon>
        <taxon>Rhabditomorpha</taxon>
        <taxon>Rhabditoidea</taxon>
        <taxon>Rhabditidae</taxon>
        <taxon>Peloderinae</taxon>
        <taxon>Caenorhabditis</taxon>
    </lineage>
</organism>
<dbReference type="AlphaFoldDB" id="A0A8R1E6R0"/>
<keyword evidence="3" id="KW-1185">Reference proteome</keyword>
<proteinExistence type="predicted"/>
<name>A0A8R1E6R0_CAEJA</name>
<reference evidence="2" key="2">
    <citation type="submission" date="2022-06" db="UniProtKB">
        <authorList>
            <consortium name="EnsemblMetazoa"/>
        </authorList>
    </citation>
    <scope>IDENTIFICATION</scope>
    <source>
        <strain evidence="2">DF5081</strain>
    </source>
</reference>
<accession>A0A8R1E6R0</accession>
<evidence type="ECO:0000313" key="3">
    <source>
        <dbReference type="Proteomes" id="UP000005237"/>
    </source>
</evidence>
<dbReference type="InterPro" id="IPR009689">
    <property type="entry name" value="DUF1280"/>
</dbReference>
<keyword evidence="1" id="KW-0175">Coiled coil</keyword>
<evidence type="ECO:0000313" key="2">
    <source>
        <dbReference type="EnsemblMetazoa" id="CJA21161b.1"/>
    </source>
</evidence>